<dbReference type="AlphaFoldDB" id="A0A0F3IVY1"/>
<dbReference type="FunFam" id="3.30.70.270:FF:000001">
    <property type="entry name" value="Diguanylate cyclase domain protein"/>
    <property type="match status" value="1"/>
</dbReference>
<comment type="caution">
    <text evidence="7">The sequence shown here is derived from an EMBL/GenBank/DDBJ whole genome shotgun (WGS) entry which is preliminary data.</text>
</comment>
<dbReference type="Gene3D" id="3.30.70.270">
    <property type="match status" value="1"/>
</dbReference>
<dbReference type="PROSITE" id="PS50887">
    <property type="entry name" value="GGDEF"/>
    <property type="match status" value="1"/>
</dbReference>
<protein>
    <recommendedName>
        <fullName evidence="1">diguanylate cyclase</fullName>
        <ecNumber evidence="1">2.7.7.65</ecNumber>
    </recommendedName>
</protein>
<feature type="coiled-coil region" evidence="4">
    <location>
        <begin position="141"/>
        <end position="178"/>
    </location>
</feature>
<gene>
    <name evidence="7" type="ORF">VZ95_01885</name>
</gene>
<dbReference type="PROSITE" id="PS50110">
    <property type="entry name" value="RESPONSE_REGULATORY"/>
    <property type="match status" value="1"/>
</dbReference>
<dbReference type="SMART" id="SM00267">
    <property type="entry name" value="GGDEF"/>
    <property type="match status" value="1"/>
</dbReference>
<dbReference type="InterPro" id="IPR000160">
    <property type="entry name" value="GGDEF_dom"/>
</dbReference>
<dbReference type="EC" id="2.7.7.65" evidence="1"/>
<feature type="domain" description="Response regulatory" evidence="5">
    <location>
        <begin position="25"/>
        <end position="142"/>
    </location>
</feature>
<keyword evidence="4" id="KW-0175">Coiled coil</keyword>
<evidence type="ECO:0000259" key="5">
    <source>
        <dbReference type="PROSITE" id="PS50110"/>
    </source>
</evidence>
<sequence length="350" mass="38440">MSAGRKSEDLMEHGQSQAVSGRVFSIVIVDDARPSTLLLKAALGESPNLSVALFTDPLEAIAWVETHRPDLVITDYVMPDMDGIALARRIRALPHGSAVPIIMATARNEAAVRTLALSAGINEFLGKPVDGTELRARVQNMLHLREQHVQLQEANNRLQALNKMLALEIEQRKILEDELRRLATLDMLTGALTRRRFLELFDQELARRARTATPLCVLMIDLDHFKSINDRFGHGTGDLALSHFSAVCKSCLRSTDHLGRMGGEEFAALLPETNIEDAHVIAERLRRSIAAAKITVDEGQDLAVTVSIGVAECYGYQQPEAILAAADRALYQAKNSGRNRVVRAAPPGTF</sequence>
<name>A0A0F3IVY1_9PROT</name>
<dbReference type="InterPro" id="IPR011006">
    <property type="entry name" value="CheY-like_superfamily"/>
</dbReference>
<dbReference type="NCBIfam" id="TIGR00254">
    <property type="entry name" value="GGDEF"/>
    <property type="match status" value="1"/>
</dbReference>
<dbReference type="OrthoDB" id="9812260at2"/>
<dbReference type="GO" id="GO:0005886">
    <property type="term" value="C:plasma membrane"/>
    <property type="evidence" value="ECO:0007669"/>
    <property type="project" value="TreeGrafter"/>
</dbReference>
<dbReference type="Gene3D" id="3.40.50.2300">
    <property type="match status" value="1"/>
</dbReference>
<dbReference type="Proteomes" id="UP000033774">
    <property type="component" value="Unassembled WGS sequence"/>
</dbReference>
<evidence type="ECO:0000256" key="3">
    <source>
        <dbReference type="PROSITE-ProRule" id="PRU00169"/>
    </source>
</evidence>
<feature type="modified residue" description="4-aspartylphosphate" evidence="3">
    <location>
        <position position="75"/>
    </location>
</feature>
<dbReference type="SMART" id="SM00448">
    <property type="entry name" value="REC"/>
    <property type="match status" value="1"/>
</dbReference>
<dbReference type="SUPFAM" id="SSF52172">
    <property type="entry name" value="CheY-like"/>
    <property type="match status" value="1"/>
</dbReference>
<keyword evidence="3" id="KW-0597">Phosphoprotein</keyword>
<dbReference type="InterPro" id="IPR001789">
    <property type="entry name" value="Sig_transdc_resp-reg_receiver"/>
</dbReference>
<feature type="domain" description="GGDEF" evidence="6">
    <location>
        <begin position="213"/>
        <end position="346"/>
    </location>
</feature>
<evidence type="ECO:0000256" key="1">
    <source>
        <dbReference type="ARBA" id="ARBA00012528"/>
    </source>
</evidence>
<dbReference type="PANTHER" id="PTHR45138:SF9">
    <property type="entry name" value="DIGUANYLATE CYCLASE DGCM-RELATED"/>
    <property type="match status" value="1"/>
</dbReference>
<dbReference type="InterPro" id="IPR029787">
    <property type="entry name" value="Nucleotide_cyclase"/>
</dbReference>
<evidence type="ECO:0000256" key="2">
    <source>
        <dbReference type="ARBA" id="ARBA00034247"/>
    </source>
</evidence>
<dbReference type="EMBL" id="LAJY01000029">
    <property type="protein sequence ID" value="KJV10910.1"/>
    <property type="molecule type" value="Genomic_DNA"/>
</dbReference>
<keyword evidence="8" id="KW-1185">Reference proteome</keyword>
<dbReference type="PANTHER" id="PTHR45138">
    <property type="entry name" value="REGULATORY COMPONENTS OF SENSORY TRANSDUCTION SYSTEM"/>
    <property type="match status" value="1"/>
</dbReference>
<accession>A0A0F3IVY1</accession>
<evidence type="ECO:0000313" key="8">
    <source>
        <dbReference type="Proteomes" id="UP000033774"/>
    </source>
</evidence>
<evidence type="ECO:0000256" key="4">
    <source>
        <dbReference type="SAM" id="Coils"/>
    </source>
</evidence>
<dbReference type="GO" id="GO:0052621">
    <property type="term" value="F:diguanylate cyclase activity"/>
    <property type="evidence" value="ECO:0007669"/>
    <property type="project" value="UniProtKB-EC"/>
</dbReference>
<evidence type="ECO:0000259" key="6">
    <source>
        <dbReference type="PROSITE" id="PS50887"/>
    </source>
</evidence>
<evidence type="ECO:0000313" key="7">
    <source>
        <dbReference type="EMBL" id="KJV10910.1"/>
    </source>
</evidence>
<dbReference type="GO" id="GO:1902201">
    <property type="term" value="P:negative regulation of bacterial-type flagellum-dependent cell motility"/>
    <property type="evidence" value="ECO:0007669"/>
    <property type="project" value="TreeGrafter"/>
</dbReference>
<dbReference type="SUPFAM" id="SSF55073">
    <property type="entry name" value="Nucleotide cyclase"/>
    <property type="match status" value="1"/>
</dbReference>
<dbReference type="Pfam" id="PF00990">
    <property type="entry name" value="GGDEF"/>
    <property type="match status" value="1"/>
</dbReference>
<proteinExistence type="predicted"/>
<dbReference type="GO" id="GO:0000160">
    <property type="term" value="P:phosphorelay signal transduction system"/>
    <property type="evidence" value="ECO:0007669"/>
    <property type="project" value="InterPro"/>
</dbReference>
<dbReference type="RefSeq" id="WP_045774365.1">
    <property type="nucleotide sequence ID" value="NZ_LAJY01000029.1"/>
</dbReference>
<organism evidence="7 8">
    <name type="scientific">Elstera litoralis</name>
    <dbReference type="NCBI Taxonomy" id="552518"/>
    <lineage>
        <taxon>Bacteria</taxon>
        <taxon>Pseudomonadati</taxon>
        <taxon>Pseudomonadota</taxon>
        <taxon>Alphaproteobacteria</taxon>
        <taxon>Rhodospirillales</taxon>
        <taxon>Rhodospirillaceae</taxon>
        <taxon>Elstera</taxon>
    </lineage>
</organism>
<dbReference type="PATRIC" id="fig|552518.3.peg.1888"/>
<dbReference type="Pfam" id="PF00072">
    <property type="entry name" value="Response_reg"/>
    <property type="match status" value="1"/>
</dbReference>
<dbReference type="InterPro" id="IPR043128">
    <property type="entry name" value="Rev_trsase/Diguanyl_cyclase"/>
</dbReference>
<dbReference type="GO" id="GO:0043709">
    <property type="term" value="P:cell adhesion involved in single-species biofilm formation"/>
    <property type="evidence" value="ECO:0007669"/>
    <property type="project" value="TreeGrafter"/>
</dbReference>
<dbReference type="CDD" id="cd17551">
    <property type="entry name" value="REC_RpfG-like"/>
    <property type="match status" value="1"/>
</dbReference>
<dbReference type="CDD" id="cd01949">
    <property type="entry name" value="GGDEF"/>
    <property type="match status" value="1"/>
</dbReference>
<reference evidence="7 8" key="1">
    <citation type="submission" date="2015-03" db="EMBL/GenBank/DDBJ databases">
        <title>Draft genome sequence of Elstera litoralis.</title>
        <authorList>
            <person name="Rahalkar M.C."/>
            <person name="Dhakephalkar P.K."/>
            <person name="Pore S.D."/>
            <person name="Arora P."/>
            <person name="Kapse N.G."/>
            <person name="Pandit P.S."/>
        </authorList>
    </citation>
    <scope>NUCLEOTIDE SEQUENCE [LARGE SCALE GENOMIC DNA]</scope>
    <source>
        <strain evidence="7 8">Dia-1</strain>
    </source>
</reference>
<dbReference type="InterPro" id="IPR050469">
    <property type="entry name" value="Diguanylate_Cyclase"/>
</dbReference>
<comment type="catalytic activity">
    <reaction evidence="2">
        <text>2 GTP = 3',3'-c-di-GMP + 2 diphosphate</text>
        <dbReference type="Rhea" id="RHEA:24898"/>
        <dbReference type="ChEBI" id="CHEBI:33019"/>
        <dbReference type="ChEBI" id="CHEBI:37565"/>
        <dbReference type="ChEBI" id="CHEBI:58805"/>
        <dbReference type="EC" id="2.7.7.65"/>
    </reaction>
</comment>